<keyword evidence="8" id="KW-1185">Reference proteome</keyword>
<proteinExistence type="predicted"/>
<dbReference type="InterPro" id="IPR050763">
    <property type="entry name" value="ABC_transporter_ATP-binding"/>
</dbReference>
<feature type="domain" description="ABC transporter" evidence="6">
    <location>
        <begin position="27"/>
        <end position="261"/>
    </location>
</feature>
<dbReference type="GO" id="GO:0005886">
    <property type="term" value="C:plasma membrane"/>
    <property type="evidence" value="ECO:0007669"/>
    <property type="project" value="UniProtKB-SubCell"/>
</dbReference>
<dbReference type="InterPro" id="IPR017871">
    <property type="entry name" value="ABC_transporter-like_CS"/>
</dbReference>
<dbReference type="Proteomes" id="UP000619479">
    <property type="component" value="Unassembled WGS sequence"/>
</dbReference>
<protein>
    <submittedName>
        <fullName evidence="7">ABC transporter</fullName>
    </submittedName>
</protein>
<organism evidence="7 8">
    <name type="scientific">Actinoplanes cyaneus</name>
    <dbReference type="NCBI Taxonomy" id="52696"/>
    <lineage>
        <taxon>Bacteria</taxon>
        <taxon>Bacillati</taxon>
        <taxon>Actinomycetota</taxon>
        <taxon>Actinomycetes</taxon>
        <taxon>Micromonosporales</taxon>
        <taxon>Micromonosporaceae</taxon>
        <taxon>Actinoplanes</taxon>
    </lineage>
</organism>
<dbReference type="GO" id="GO:0005524">
    <property type="term" value="F:ATP binding"/>
    <property type="evidence" value="ECO:0007669"/>
    <property type="project" value="UniProtKB-KW"/>
</dbReference>
<dbReference type="SUPFAM" id="SSF52540">
    <property type="entry name" value="P-loop containing nucleoside triphosphate hydrolases"/>
    <property type="match status" value="1"/>
</dbReference>
<keyword evidence="3" id="KW-0547">Nucleotide-binding</keyword>
<name>A0A919IU14_9ACTN</name>
<evidence type="ECO:0000259" key="6">
    <source>
        <dbReference type="PROSITE" id="PS50893"/>
    </source>
</evidence>
<keyword evidence="5" id="KW-0046">Antibiotic resistance</keyword>
<evidence type="ECO:0000256" key="4">
    <source>
        <dbReference type="ARBA" id="ARBA00022840"/>
    </source>
</evidence>
<dbReference type="GO" id="GO:0046677">
    <property type="term" value="P:response to antibiotic"/>
    <property type="evidence" value="ECO:0007669"/>
    <property type="project" value="UniProtKB-KW"/>
</dbReference>
<reference evidence="7" key="1">
    <citation type="submission" date="2021-01" db="EMBL/GenBank/DDBJ databases">
        <title>Whole genome shotgun sequence of Actinoplanes cyaneus NBRC 14990.</title>
        <authorList>
            <person name="Komaki H."/>
            <person name="Tamura T."/>
        </authorList>
    </citation>
    <scope>NUCLEOTIDE SEQUENCE</scope>
    <source>
        <strain evidence="7">NBRC 14990</strain>
    </source>
</reference>
<evidence type="ECO:0000256" key="5">
    <source>
        <dbReference type="ARBA" id="ARBA00023251"/>
    </source>
</evidence>
<dbReference type="Pfam" id="PF00005">
    <property type="entry name" value="ABC_tran"/>
    <property type="match status" value="1"/>
</dbReference>
<comment type="subcellular location">
    <subcellularLocation>
        <location evidence="1">Cell membrane</location>
        <topology evidence="1">Peripheral membrane protein</topology>
    </subcellularLocation>
</comment>
<accession>A0A919IU14</accession>
<evidence type="ECO:0000313" key="8">
    <source>
        <dbReference type="Proteomes" id="UP000619479"/>
    </source>
</evidence>
<dbReference type="PROSITE" id="PS00211">
    <property type="entry name" value="ABC_TRANSPORTER_1"/>
    <property type="match status" value="1"/>
</dbReference>
<evidence type="ECO:0000256" key="2">
    <source>
        <dbReference type="ARBA" id="ARBA00022448"/>
    </source>
</evidence>
<dbReference type="AlphaFoldDB" id="A0A919IU14"/>
<dbReference type="InterPro" id="IPR003439">
    <property type="entry name" value="ABC_transporter-like_ATP-bd"/>
</dbReference>
<evidence type="ECO:0000256" key="1">
    <source>
        <dbReference type="ARBA" id="ARBA00004202"/>
    </source>
</evidence>
<dbReference type="SMART" id="SM00382">
    <property type="entry name" value="AAA"/>
    <property type="match status" value="1"/>
</dbReference>
<dbReference type="GO" id="GO:0016887">
    <property type="term" value="F:ATP hydrolysis activity"/>
    <property type="evidence" value="ECO:0007669"/>
    <property type="project" value="InterPro"/>
</dbReference>
<comment type="caution">
    <text evidence="7">The sequence shown here is derived from an EMBL/GenBank/DDBJ whole genome shotgun (WGS) entry which is preliminary data.</text>
</comment>
<dbReference type="Gene3D" id="3.40.50.300">
    <property type="entry name" value="P-loop containing nucleotide triphosphate hydrolases"/>
    <property type="match status" value="1"/>
</dbReference>
<dbReference type="EMBL" id="BOMH01000093">
    <property type="protein sequence ID" value="GID71021.1"/>
    <property type="molecule type" value="Genomic_DNA"/>
</dbReference>
<evidence type="ECO:0000313" key="7">
    <source>
        <dbReference type="EMBL" id="GID71021.1"/>
    </source>
</evidence>
<dbReference type="RefSeq" id="WP_203755619.1">
    <property type="nucleotide sequence ID" value="NZ_BAAAUC010000086.1"/>
</dbReference>
<keyword evidence="2" id="KW-0813">Transport</keyword>
<evidence type="ECO:0000256" key="3">
    <source>
        <dbReference type="ARBA" id="ARBA00022741"/>
    </source>
</evidence>
<keyword evidence="4" id="KW-0067">ATP-binding</keyword>
<dbReference type="InterPro" id="IPR003593">
    <property type="entry name" value="AAA+_ATPase"/>
</dbReference>
<sequence>MTEPLGIRAESLSMTYRVPVRESGLGAAFRSLWRRQIRTVTALDAVDLQVRPGESVGLIGPNGAGKTTLMKILAGILKPTGGTARVLDQDPFQRRPEQLRRIALVRGSQPLGGAPELTVMDSLRYQGLVFDVPPARFTQNLDELVELLGIGRLLDRQVRALSLGERMRAGLAMALVYRPQVLFLDEPTIGLDVSAAVRTREFLRKYVVHTGATMILTSHYMTDVAELCPRVVLINHGTKLYDGDLTGLTDRVRHDKLVEVRLADGAALPDGLEGVEKNGRYELSVARDQVAPTIGRLLAGATVLDLSVREAPLDVLMDEIYRREPR</sequence>
<dbReference type="PANTHER" id="PTHR42711:SF4">
    <property type="entry name" value="ABC TRANSPORTER RELATED"/>
    <property type="match status" value="1"/>
</dbReference>
<dbReference type="PANTHER" id="PTHR42711">
    <property type="entry name" value="ABC TRANSPORTER ATP-BINDING PROTEIN"/>
    <property type="match status" value="1"/>
</dbReference>
<dbReference type="PROSITE" id="PS50893">
    <property type="entry name" value="ABC_TRANSPORTER_2"/>
    <property type="match status" value="1"/>
</dbReference>
<gene>
    <name evidence="7" type="ORF">Acy02nite_89020</name>
</gene>
<dbReference type="InterPro" id="IPR027417">
    <property type="entry name" value="P-loop_NTPase"/>
</dbReference>